<proteinExistence type="predicted"/>
<reference evidence="2 3" key="1">
    <citation type="submission" date="2018-06" db="EMBL/GenBank/DDBJ databases">
        <authorList>
            <consortium name="Pathogen Informatics"/>
            <person name="Doyle S."/>
        </authorList>
    </citation>
    <scope>NUCLEOTIDE SEQUENCE [LARGE SCALE GENOMIC DNA]</scope>
    <source>
        <strain evidence="2 3">NCTC11544</strain>
    </source>
</reference>
<evidence type="ECO:0000313" key="2">
    <source>
        <dbReference type="EMBL" id="SUI92912.1"/>
    </source>
</evidence>
<gene>
    <name evidence="2" type="ORF">NCTC11544_05660</name>
</gene>
<protein>
    <submittedName>
        <fullName evidence="2">Uncharacterized protein</fullName>
    </submittedName>
</protein>
<name>A0A380B5C8_9GAMM</name>
<evidence type="ECO:0000256" key="1">
    <source>
        <dbReference type="SAM" id="MobiDB-lite"/>
    </source>
</evidence>
<dbReference type="Proteomes" id="UP000255529">
    <property type="component" value="Unassembled WGS sequence"/>
</dbReference>
<accession>A0A380B5C8</accession>
<feature type="region of interest" description="Disordered" evidence="1">
    <location>
        <begin position="1"/>
        <end position="22"/>
    </location>
</feature>
<evidence type="ECO:0000313" key="3">
    <source>
        <dbReference type="Proteomes" id="UP000255529"/>
    </source>
</evidence>
<sequence>MLSPRLRSTASIHRLGSSTSNRKTAPQMLIAQNALQRAVECPNHRGGTVATGQVVGGVLLIVLPESAQRRGVIAVKLDFFVRWAPGRHLLLQARQKTAVDVVLLAGMQQLAKILCGVADIVKRIVANIQIRIERQSGMTGGNITAAVYRSDVAVDDVTSARVLC</sequence>
<dbReference type="AlphaFoldDB" id="A0A380B5C8"/>
<organism evidence="2 3">
    <name type="scientific">Serratia quinivorans</name>
    <dbReference type="NCBI Taxonomy" id="137545"/>
    <lineage>
        <taxon>Bacteria</taxon>
        <taxon>Pseudomonadati</taxon>
        <taxon>Pseudomonadota</taxon>
        <taxon>Gammaproteobacteria</taxon>
        <taxon>Enterobacterales</taxon>
        <taxon>Yersiniaceae</taxon>
        <taxon>Serratia</taxon>
    </lineage>
</organism>
<dbReference type="EMBL" id="UGYN01000002">
    <property type="protein sequence ID" value="SUI92912.1"/>
    <property type="molecule type" value="Genomic_DNA"/>
</dbReference>